<evidence type="ECO:0000313" key="14">
    <source>
        <dbReference type="EMBL" id="PYG89039.1"/>
    </source>
</evidence>
<feature type="domain" description="DAGKc" evidence="13">
    <location>
        <begin position="1"/>
        <end position="128"/>
    </location>
</feature>
<gene>
    <name evidence="14" type="ORF">LY28_00860</name>
</gene>
<dbReference type="InterPro" id="IPR017438">
    <property type="entry name" value="ATP-NAD_kinase_N"/>
</dbReference>
<keyword evidence="4" id="KW-0808">Transferase</keyword>
<dbReference type="PANTHER" id="PTHR12358:SF106">
    <property type="entry name" value="LIPID KINASE YEGS"/>
    <property type="match status" value="1"/>
</dbReference>
<dbReference type="Proteomes" id="UP000248132">
    <property type="component" value="Unassembled WGS sequence"/>
</dbReference>
<dbReference type="OrthoDB" id="142078at2"/>
<keyword evidence="11" id="KW-0594">Phospholipid biosynthesis</keyword>
<evidence type="ECO:0000256" key="5">
    <source>
        <dbReference type="ARBA" id="ARBA00022723"/>
    </source>
</evidence>
<dbReference type="InterPro" id="IPR001206">
    <property type="entry name" value="Diacylglycerol_kinase_cat_dom"/>
</dbReference>
<keyword evidence="6" id="KW-0547">Nucleotide-binding</keyword>
<keyword evidence="12" id="KW-1208">Phospholipid metabolism</keyword>
<dbReference type="RefSeq" id="WP_110460934.1">
    <property type="nucleotide sequence ID" value="NZ_QKMR01000004.1"/>
</dbReference>
<keyword evidence="3" id="KW-0444">Lipid biosynthesis</keyword>
<evidence type="ECO:0000256" key="9">
    <source>
        <dbReference type="ARBA" id="ARBA00022842"/>
    </source>
</evidence>
<keyword evidence="7 14" id="KW-0418">Kinase</keyword>
<evidence type="ECO:0000256" key="3">
    <source>
        <dbReference type="ARBA" id="ARBA00022516"/>
    </source>
</evidence>
<dbReference type="PROSITE" id="PS50146">
    <property type="entry name" value="DAGK"/>
    <property type="match status" value="1"/>
</dbReference>
<dbReference type="SMART" id="SM00046">
    <property type="entry name" value="DAGKc"/>
    <property type="match status" value="1"/>
</dbReference>
<evidence type="ECO:0000256" key="11">
    <source>
        <dbReference type="ARBA" id="ARBA00023209"/>
    </source>
</evidence>
<evidence type="ECO:0000256" key="2">
    <source>
        <dbReference type="ARBA" id="ARBA00005983"/>
    </source>
</evidence>
<dbReference type="AlphaFoldDB" id="A0A318Y0Y8"/>
<protein>
    <submittedName>
        <fullName evidence="14">YegS/Rv2252/BmrU family lipid kinase</fullName>
    </submittedName>
</protein>
<evidence type="ECO:0000313" key="15">
    <source>
        <dbReference type="Proteomes" id="UP000248132"/>
    </source>
</evidence>
<accession>A0A318Y0Y8</accession>
<keyword evidence="5" id="KW-0479">Metal-binding</keyword>
<dbReference type="InterPro" id="IPR016064">
    <property type="entry name" value="NAD/diacylglycerol_kinase_sf"/>
</dbReference>
<evidence type="ECO:0000256" key="6">
    <source>
        <dbReference type="ARBA" id="ARBA00022741"/>
    </source>
</evidence>
<dbReference type="Gene3D" id="3.40.50.10330">
    <property type="entry name" value="Probable inorganic polyphosphate/atp-NAD kinase, domain 1"/>
    <property type="match status" value="1"/>
</dbReference>
<dbReference type="SUPFAM" id="SSF111331">
    <property type="entry name" value="NAD kinase/diacylglycerol kinase-like"/>
    <property type="match status" value="1"/>
</dbReference>
<evidence type="ECO:0000259" key="13">
    <source>
        <dbReference type="PROSITE" id="PS50146"/>
    </source>
</evidence>
<reference evidence="14 15" key="1">
    <citation type="submission" date="2018-06" db="EMBL/GenBank/DDBJ databases">
        <title>Genomic Encyclopedia of Type Strains, Phase I: the one thousand microbial genomes (KMG-I) project.</title>
        <authorList>
            <person name="Kyrpides N."/>
        </authorList>
    </citation>
    <scope>NUCLEOTIDE SEQUENCE [LARGE SCALE GENOMIC DNA]</scope>
    <source>
        <strain evidence="14 15">DSM 19573</strain>
    </source>
</reference>
<name>A0A318Y0Y8_9FIRM</name>
<evidence type="ECO:0000256" key="10">
    <source>
        <dbReference type="ARBA" id="ARBA00023098"/>
    </source>
</evidence>
<dbReference type="NCBIfam" id="TIGR00147">
    <property type="entry name" value="YegS/Rv2252/BmrU family lipid kinase"/>
    <property type="match status" value="1"/>
</dbReference>
<comment type="similarity">
    <text evidence="2">Belongs to the diacylglycerol/lipid kinase family.</text>
</comment>
<dbReference type="Gene3D" id="2.60.200.40">
    <property type="match status" value="1"/>
</dbReference>
<dbReference type="GO" id="GO:0005524">
    <property type="term" value="F:ATP binding"/>
    <property type="evidence" value="ECO:0007669"/>
    <property type="project" value="UniProtKB-KW"/>
</dbReference>
<evidence type="ECO:0000256" key="12">
    <source>
        <dbReference type="ARBA" id="ARBA00023264"/>
    </source>
</evidence>
<evidence type="ECO:0000256" key="4">
    <source>
        <dbReference type="ARBA" id="ARBA00022679"/>
    </source>
</evidence>
<dbReference type="GO" id="GO:0005886">
    <property type="term" value="C:plasma membrane"/>
    <property type="evidence" value="ECO:0007669"/>
    <property type="project" value="TreeGrafter"/>
</dbReference>
<evidence type="ECO:0000256" key="7">
    <source>
        <dbReference type="ARBA" id="ARBA00022777"/>
    </source>
</evidence>
<organism evidence="14 15">
    <name type="scientific">Ruminiclostridium sufflavum DSM 19573</name>
    <dbReference type="NCBI Taxonomy" id="1121337"/>
    <lineage>
        <taxon>Bacteria</taxon>
        <taxon>Bacillati</taxon>
        <taxon>Bacillota</taxon>
        <taxon>Clostridia</taxon>
        <taxon>Eubacteriales</taxon>
        <taxon>Oscillospiraceae</taxon>
        <taxon>Ruminiclostridium</taxon>
    </lineage>
</organism>
<comment type="cofactor">
    <cofactor evidence="1">
        <name>Mg(2+)</name>
        <dbReference type="ChEBI" id="CHEBI:18420"/>
    </cofactor>
</comment>
<keyword evidence="15" id="KW-1185">Reference proteome</keyword>
<keyword evidence="8" id="KW-0067">ATP-binding</keyword>
<dbReference type="Pfam" id="PF00781">
    <property type="entry name" value="DAGK_cat"/>
    <property type="match status" value="1"/>
</dbReference>
<dbReference type="PANTHER" id="PTHR12358">
    <property type="entry name" value="SPHINGOSINE KINASE"/>
    <property type="match status" value="1"/>
</dbReference>
<dbReference type="GO" id="GO:0008654">
    <property type="term" value="P:phospholipid biosynthetic process"/>
    <property type="evidence" value="ECO:0007669"/>
    <property type="project" value="UniProtKB-KW"/>
</dbReference>
<dbReference type="EMBL" id="QKMR01000004">
    <property type="protein sequence ID" value="PYG89039.1"/>
    <property type="molecule type" value="Genomic_DNA"/>
</dbReference>
<dbReference type="InterPro" id="IPR005218">
    <property type="entry name" value="Diacylglycerol/lipid_kinase"/>
</dbReference>
<evidence type="ECO:0000256" key="8">
    <source>
        <dbReference type="ARBA" id="ARBA00022840"/>
    </source>
</evidence>
<dbReference type="InterPro" id="IPR045540">
    <property type="entry name" value="YegS/DAGK_C"/>
</dbReference>
<evidence type="ECO:0000256" key="1">
    <source>
        <dbReference type="ARBA" id="ARBA00001946"/>
    </source>
</evidence>
<dbReference type="GO" id="GO:0046872">
    <property type="term" value="F:metal ion binding"/>
    <property type="evidence" value="ECO:0007669"/>
    <property type="project" value="UniProtKB-KW"/>
</dbReference>
<keyword evidence="10" id="KW-0443">Lipid metabolism</keyword>
<dbReference type="InterPro" id="IPR050187">
    <property type="entry name" value="Lipid_Phosphate_FormReg"/>
</dbReference>
<keyword evidence="9" id="KW-0460">Magnesium</keyword>
<dbReference type="Pfam" id="PF19279">
    <property type="entry name" value="YegS_C"/>
    <property type="match status" value="1"/>
</dbReference>
<proteinExistence type="inferred from homology"/>
<sequence length="293" mass="32425">MKHIFIINPKAGKGKAIELLPVINDLFKDKGEEFIIRVTAYPGHATEIAREYSGMGACRIYSVGGDGTVNEVVNGMAGSRSSLGIIPTGSGNDFIRSIALVYDIREMLERTINGKEKSIDLARVNDKYFINISSIGFDADVVFNAGKFKRVPGVTGSMAYIISIIYTVLKKKIFPVKIYIDNKEMELKILLAAIANGRFYGGGIMAAPEAEIDDGFLDICLITGVSRFRILSLFPKYIKGEHRQLEEVSFYRGKNIKIESNAELRLNIDGEIMPSSEIEFEIINKGINVIIPD</sequence>
<dbReference type="GO" id="GO:0004143">
    <property type="term" value="F:ATP-dependent diacylglycerol kinase activity"/>
    <property type="evidence" value="ECO:0007669"/>
    <property type="project" value="TreeGrafter"/>
</dbReference>
<comment type="caution">
    <text evidence="14">The sequence shown here is derived from an EMBL/GenBank/DDBJ whole genome shotgun (WGS) entry which is preliminary data.</text>
</comment>